<keyword evidence="8" id="KW-0133">Cell shape</keyword>
<evidence type="ECO:0000256" key="8">
    <source>
        <dbReference type="ARBA" id="ARBA00022960"/>
    </source>
</evidence>
<dbReference type="AlphaFoldDB" id="A0A2N0ZCA4"/>
<proteinExistence type="inferred from homology"/>
<name>A0A2N0ZCA4_9BACI</name>
<dbReference type="InterPro" id="IPR012338">
    <property type="entry name" value="Beta-lactam/transpept-like"/>
</dbReference>
<dbReference type="EMBL" id="PISD01000050">
    <property type="protein sequence ID" value="PKG27138.1"/>
    <property type="molecule type" value="Genomic_DNA"/>
</dbReference>
<evidence type="ECO:0000259" key="15">
    <source>
        <dbReference type="Pfam" id="PF03717"/>
    </source>
</evidence>
<dbReference type="Pfam" id="PF00905">
    <property type="entry name" value="Transpeptidase"/>
    <property type="match status" value="1"/>
</dbReference>
<keyword evidence="10" id="KW-1133">Transmembrane helix</keyword>
<dbReference type="InterPro" id="IPR005311">
    <property type="entry name" value="PBP_dimer"/>
</dbReference>
<keyword evidence="17" id="KW-1185">Reference proteome</keyword>
<evidence type="ECO:0000256" key="2">
    <source>
        <dbReference type="ARBA" id="ARBA00004236"/>
    </source>
</evidence>
<evidence type="ECO:0000256" key="1">
    <source>
        <dbReference type="ARBA" id="ARBA00004167"/>
    </source>
</evidence>
<dbReference type="GO" id="GO:0005886">
    <property type="term" value="C:plasma membrane"/>
    <property type="evidence" value="ECO:0007669"/>
    <property type="project" value="UniProtKB-SubCell"/>
</dbReference>
<dbReference type="GO" id="GO:0071972">
    <property type="term" value="F:peptidoglycan L,D-transpeptidase activity"/>
    <property type="evidence" value="ECO:0007669"/>
    <property type="project" value="TreeGrafter"/>
</dbReference>
<comment type="caution">
    <text evidence="16">The sequence shown here is derived from an EMBL/GenBank/DDBJ whole genome shotgun (WGS) entry which is preliminary data.</text>
</comment>
<evidence type="ECO:0000256" key="10">
    <source>
        <dbReference type="ARBA" id="ARBA00022989"/>
    </source>
</evidence>
<evidence type="ECO:0000256" key="7">
    <source>
        <dbReference type="ARBA" id="ARBA00022692"/>
    </source>
</evidence>
<dbReference type="UniPathway" id="UPA00219"/>
<evidence type="ECO:0000256" key="5">
    <source>
        <dbReference type="ARBA" id="ARBA00012448"/>
    </source>
</evidence>
<evidence type="ECO:0000313" key="16">
    <source>
        <dbReference type="EMBL" id="PKG27138.1"/>
    </source>
</evidence>
<dbReference type="EC" id="3.4.16.4" evidence="5"/>
<comment type="pathway">
    <text evidence="3">Cell wall biogenesis; peptidoglycan biosynthesis.</text>
</comment>
<evidence type="ECO:0000256" key="3">
    <source>
        <dbReference type="ARBA" id="ARBA00004752"/>
    </source>
</evidence>
<evidence type="ECO:0000256" key="13">
    <source>
        <dbReference type="ARBA" id="ARBA00034000"/>
    </source>
</evidence>
<dbReference type="SUPFAM" id="SSF56519">
    <property type="entry name" value="Penicillin binding protein dimerisation domain"/>
    <property type="match status" value="1"/>
</dbReference>
<dbReference type="GO" id="GO:0009002">
    <property type="term" value="F:serine-type D-Ala-D-Ala carboxypeptidase activity"/>
    <property type="evidence" value="ECO:0007669"/>
    <property type="project" value="UniProtKB-EC"/>
</dbReference>
<dbReference type="Gene3D" id="1.10.10.1230">
    <property type="entry name" value="Penicillin-binding protein, N-terminal non-catalytic domain, head sub-domain"/>
    <property type="match status" value="1"/>
</dbReference>
<reference evidence="16 17" key="1">
    <citation type="journal article" date="2010" name="Int. J. Syst. Evol. Microbiol.">
        <title>Bacillus horneckiae sp. nov., isolated from a spacecraft-assembly clean room.</title>
        <authorList>
            <person name="Vaishampayan P."/>
            <person name="Probst A."/>
            <person name="Krishnamurthi S."/>
            <person name="Ghosh S."/>
            <person name="Osman S."/>
            <person name="McDowall A."/>
            <person name="Ruckmani A."/>
            <person name="Mayilraj S."/>
            <person name="Venkateswaran K."/>
        </authorList>
    </citation>
    <scope>NUCLEOTIDE SEQUENCE [LARGE SCALE GENOMIC DNA]</scope>
    <source>
        <strain evidence="17">1PO1SC</strain>
    </source>
</reference>
<comment type="catalytic activity">
    <reaction evidence="13">
        <text>Preferential cleavage: (Ac)2-L-Lys-D-Ala-|-D-Ala. Also transpeptidation of peptidyl-alanyl moieties that are N-acyl substituents of D-alanine.</text>
        <dbReference type="EC" id="3.4.16.4"/>
    </reaction>
</comment>
<dbReference type="Proteomes" id="UP000233343">
    <property type="component" value="Unassembled WGS sequence"/>
</dbReference>
<evidence type="ECO:0000259" key="14">
    <source>
        <dbReference type="Pfam" id="PF00905"/>
    </source>
</evidence>
<dbReference type="GO" id="GO:0071555">
    <property type="term" value="P:cell wall organization"/>
    <property type="evidence" value="ECO:0007669"/>
    <property type="project" value="UniProtKB-KW"/>
</dbReference>
<feature type="domain" description="Penicillin-binding protein dimerisation" evidence="15">
    <location>
        <begin position="42"/>
        <end position="294"/>
    </location>
</feature>
<gene>
    <name evidence="16" type="ORF">CWS20_20715</name>
</gene>
<evidence type="ECO:0000256" key="12">
    <source>
        <dbReference type="ARBA" id="ARBA00023316"/>
    </source>
</evidence>
<feature type="domain" description="Penicillin-binding protein transpeptidase" evidence="14">
    <location>
        <begin position="338"/>
        <end position="674"/>
    </location>
</feature>
<evidence type="ECO:0000313" key="17">
    <source>
        <dbReference type="Proteomes" id="UP000233343"/>
    </source>
</evidence>
<dbReference type="InterPro" id="IPR001460">
    <property type="entry name" value="PCN-bd_Tpept"/>
</dbReference>
<evidence type="ECO:0000256" key="11">
    <source>
        <dbReference type="ARBA" id="ARBA00023136"/>
    </source>
</evidence>
<keyword evidence="6" id="KW-1003">Cell membrane</keyword>
<keyword evidence="12" id="KW-0961">Cell wall biogenesis/degradation</keyword>
<keyword evidence="11" id="KW-0472">Membrane</keyword>
<keyword evidence="7" id="KW-0812">Transmembrane</keyword>
<comment type="subcellular location">
    <subcellularLocation>
        <location evidence="2">Cell membrane</location>
    </subcellularLocation>
    <subcellularLocation>
        <location evidence="1">Membrane</location>
        <topology evidence="1">Single-pass membrane protein</topology>
    </subcellularLocation>
</comment>
<dbReference type="PANTHER" id="PTHR30627">
    <property type="entry name" value="PEPTIDOGLYCAN D,D-TRANSPEPTIDASE"/>
    <property type="match status" value="1"/>
</dbReference>
<dbReference type="InterPro" id="IPR036138">
    <property type="entry name" value="PBP_dimer_sf"/>
</dbReference>
<dbReference type="SUPFAM" id="SSF56601">
    <property type="entry name" value="beta-lactamase/transpeptidase-like"/>
    <property type="match status" value="1"/>
</dbReference>
<dbReference type="Gene3D" id="3.90.1310.10">
    <property type="entry name" value="Penicillin-binding protein 2a (Domain 2)"/>
    <property type="match status" value="1"/>
</dbReference>
<comment type="similarity">
    <text evidence="4">Belongs to the transpeptidase family.</text>
</comment>
<evidence type="ECO:0000256" key="9">
    <source>
        <dbReference type="ARBA" id="ARBA00022984"/>
    </source>
</evidence>
<keyword evidence="9" id="KW-0573">Peptidoglycan synthesis</keyword>
<dbReference type="InterPro" id="IPR050515">
    <property type="entry name" value="Beta-lactam/transpept"/>
</dbReference>
<accession>A0A2N0ZCA4</accession>
<sequence>MFFVVFLLFSVLIFRLGMVQIVFGDDFKREIERKVEVPVNTSVPRGQIYDRNGNLVVGNVPQKAITYTRSHAVSQDEMLKTAKLLAVMINKDSEEDFKAITQRDREDFWIIENPNEAKEKITKEDEKRFKEQELSQEEYNKKVYDLTRKRITEEELHSFSKEELEVLTIFREMASSIALTPHIIKNKDVGEEEFAVVSENLHLLPGINTTVDWDRYNAYTDEDGNATLSSVLGKITTSKEGLPQDMLQYYEARGYSRNDRVGKSYLELQYEDVLQGQKQIVKNYTDKAGNVTETEVVREGKAGKDLVLATDLEFQQEVEKIIERRLGAMRGGYMDRAFVSVMDPNTGEMLAMAGKQYVKDKDTYQTQVQDFALGNMTTSYSMGSAVKGATVLAGYQEGVISPRDVLVDRPLEFKGTPTKRSWNTHGFGPINDLFALKRSSNVYMFLIAMKMGGQQYYVPNGPLSVDKNVAITKLRNNFNQFGLGVRTGIDLPGEQVGFGPGQEPPAGGNTLDFAIGQFDTYTPLQLVQYVSTIANGGYRIQPQMVKEIREPSMNEGQLGPVYQDMNTKVLNKVNMKDEWIDRVKEGFRQVVNDSQGTAYSSIKNKQYKIAGKTGTAQALYDGPIQVKPKPMLWNLTFAGYAPYDNPEIALSVVVPWSSTDKTHINLDIADDVFKAYFDLKEKRANDEPSNDEKDEEAAE</sequence>
<dbReference type="GO" id="GO:0009252">
    <property type="term" value="P:peptidoglycan biosynthetic process"/>
    <property type="evidence" value="ECO:0007669"/>
    <property type="project" value="UniProtKB-UniPathway"/>
</dbReference>
<evidence type="ECO:0000256" key="6">
    <source>
        <dbReference type="ARBA" id="ARBA00022475"/>
    </source>
</evidence>
<dbReference type="PANTHER" id="PTHR30627:SF2">
    <property type="entry name" value="PEPTIDOGLYCAN D,D-TRANSPEPTIDASE MRDA"/>
    <property type="match status" value="1"/>
</dbReference>
<dbReference type="GO" id="GO:0008658">
    <property type="term" value="F:penicillin binding"/>
    <property type="evidence" value="ECO:0007669"/>
    <property type="project" value="InterPro"/>
</dbReference>
<protein>
    <recommendedName>
        <fullName evidence="5">serine-type D-Ala-D-Ala carboxypeptidase</fullName>
        <ecNumber evidence="5">3.4.16.4</ecNumber>
    </recommendedName>
</protein>
<organism evidence="16 17">
    <name type="scientific">Cytobacillus horneckiae</name>
    <dbReference type="NCBI Taxonomy" id="549687"/>
    <lineage>
        <taxon>Bacteria</taxon>
        <taxon>Bacillati</taxon>
        <taxon>Bacillota</taxon>
        <taxon>Bacilli</taxon>
        <taxon>Bacillales</taxon>
        <taxon>Bacillaceae</taxon>
        <taxon>Cytobacillus</taxon>
    </lineage>
</organism>
<dbReference type="Gene3D" id="3.40.710.10">
    <property type="entry name" value="DD-peptidase/beta-lactamase superfamily"/>
    <property type="match status" value="1"/>
</dbReference>
<dbReference type="GO" id="GO:0008360">
    <property type="term" value="P:regulation of cell shape"/>
    <property type="evidence" value="ECO:0007669"/>
    <property type="project" value="UniProtKB-KW"/>
</dbReference>
<evidence type="ECO:0000256" key="4">
    <source>
        <dbReference type="ARBA" id="ARBA00007171"/>
    </source>
</evidence>
<dbReference type="Pfam" id="PF03717">
    <property type="entry name" value="PBP_dimer"/>
    <property type="match status" value="1"/>
</dbReference>